<organism evidence="1 2">
    <name type="scientific">Paracoccus chinensis</name>
    <dbReference type="NCBI Taxonomy" id="525640"/>
    <lineage>
        <taxon>Bacteria</taxon>
        <taxon>Pseudomonadati</taxon>
        <taxon>Pseudomonadota</taxon>
        <taxon>Alphaproteobacteria</taxon>
        <taxon>Rhodobacterales</taxon>
        <taxon>Paracoccaceae</taxon>
        <taxon>Paracoccus</taxon>
    </lineage>
</organism>
<proteinExistence type="predicted"/>
<dbReference type="AlphaFoldDB" id="A0A1G9ITD2"/>
<reference evidence="2" key="1">
    <citation type="submission" date="2016-10" db="EMBL/GenBank/DDBJ databases">
        <authorList>
            <person name="Varghese N."/>
            <person name="Submissions S."/>
        </authorList>
    </citation>
    <scope>NUCLEOTIDE SEQUENCE [LARGE SCALE GENOMIC DNA]</scope>
    <source>
        <strain evidence="2">CGMCC 1.7655</strain>
    </source>
</reference>
<sequence length="174" mass="19083">MGGQAVARIDGAPAVWHELPAPLAAELGQTIASFGHVEDMLKRAIFALDRHRLPGGIAEADFRAWLRRMDHVAADSLGTLIERLERTLTRENVADPELLGQLDEIKNWRNLLCHAAWTPAAGGWQPRFANTQGEIFEDTLDASDLAAIRAMTLDAARRVARFIHALDDGNGVSE</sequence>
<dbReference type="Proteomes" id="UP000199555">
    <property type="component" value="Unassembled WGS sequence"/>
</dbReference>
<keyword evidence="2" id="KW-1185">Reference proteome</keyword>
<gene>
    <name evidence="1" type="ORF">SAMN04487971_108119</name>
</gene>
<evidence type="ECO:0000313" key="1">
    <source>
        <dbReference type="EMBL" id="SDL28183.1"/>
    </source>
</evidence>
<protein>
    <submittedName>
        <fullName evidence="1">Uncharacterized protein</fullName>
    </submittedName>
</protein>
<dbReference type="STRING" id="525640.SAMN04487971_108119"/>
<evidence type="ECO:0000313" key="2">
    <source>
        <dbReference type="Proteomes" id="UP000199555"/>
    </source>
</evidence>
<dbReference type="EMBL" id="FNGE01000008">
    <property type="protein sequence ID" value="SDL28183.1"/>
    <property type="molecule type" value="Genomic_DNA"/>
</dbReference>
<name>A0A1G9ITD2_9RHOB</name>
<accession>A0A1G9ITD2</accession>